<keyword evidence="2 6" id="KW-0698">rRNA processing</keyword>
<dbReference type="GO" id="GO:0070043">
    <property type="term" value="F:rRNA (guanine-N7-)-methyltransferase activity"/>
    <property type="evidence" value="ECO:0007669"/>
    <property type="project" value="UniProtKB-UniRule"/>
</dbReference>
<evidence type="ECO:0000313" key="7">
    <source>
        <dbReference type="EMBL" id="RUL75375.1"/>
    </source>
</evidence>
<keyword evidence="3 6" id="KW-0489">Methyltransferase</keyword>
<dbReference type="CDD" id="cd02440">
    <property type="entry name" value="AdoMet_MTases"/>
    <property type="match status" value="1"/>
</dbReference>
<evidence type="ECO:0000256" key="2">
    <source>
        <dbReference type="ARBA" id="ARBA00022552"/>
    </source>
</evidence>
<dbReference type="RefSeq" id="WP_126684933.1">
    <property type="nucleotide sequence ID" value="NZ_RYYV01000007.1"/>
</dbReference>
<evidence type="ECO:0000256" key="1">
    <source>
        <dbReference type="ARBA" id="ARBA00022490"/>
    </source>
</evidence>
<evidence type="ECO:0000256" key="3">
    <source>
        <dbReference type="ARBA" id="ARBA00022603"/>
    </source>
</evidence>
<evidence type="ECO:0000256" key="6">
    <source>
        <dbReference type="HAMAP-Rule" id="MF_00074"/>
    </source>
</evidence>
<organism evidence="7 8">
    <name type="scientific">Dyella choica</name>
    <dbReference type="NCBI Taxonomy" id="1927959"/>
    <lineage>
        <taxon>Bacteria</taxon>
        <taxon>Pseudomonadati</taxon>
        <taxon>Pseudomonadota</taxon>
        <taxon>Gammaproteobacteria</taxon>
        <taxon>Lysobacterales</taxon>
        <taxon>Rhodanobacteraceae</taxon>
        <taxon>Dyella</taxon>
    </lineage>
</organism>
<dbReference type="InterPro" id="IPR029063">
    <property type="entry name" value="SAM-dependent_MTases_sf"/>
</dbReference>
<dbReference type="PANTHER" id="PTHR31760:SF0">
    <property type="entry name" value="S-ADENOSYL-L-METHIONINE-DEPENDENT METHYLTRANSFERASES SUPERFAMILY PROTEIN"/>
    <property type="match status" value="1"/>
</dbReference>
<accession>A0A3S0PM73</accession>
<dbReference type="PANTHER" id="PTHR31760">
    <property type="entry name" value="S-ADENOSYL-L-METHIONINE-DEPENDENT METHYLTRANSFERASES SUPERFAMILY PROTEIN"/>
    <property type="match status" value="1"/>
</dbReference>
<dbReference type="NCBIfam" id="TIGR00138">
    <property type="entry name" value="rsmG_gidB"/>
    <property type="match status" value="1"/>
</dbReference>
<keyword evidence="4 6" id="KW-0808">Transferase</keyword>
<comment type="similarity">
    <text evidence="6">Belongs to the methyltransferase superfamily. RNA methyltransferase RsmG family.</text>
</comment>
<dbReference type="OrthoDB" id="9808773at2"/>
<dbReference type="AlphaFoldDB" id="A0A3S0PM73"/>
<name>A0A3S0PM73_9GAMM</name>
<dbReference type="EMBL" id="RYYV01000007">
    <property type="protein sequence ID" value="RUL75375.1"/>
    <property type="molecule type" value="Genomic_DNA"/>
</dbReference>
<protein>
    <recommendedName>
        <fullName evidence="6">Ribosomal RNA small subunit methyltransferase G</fullName>
        <ecNumber evidence="6">2.1.1.170</ecNumber>
    </recommendedName>
    <alternativeName>
        <fullName evidence="6">16S rRNA 7-methylguanosine methyltransferase</fullName>
        <shortName evidence="6">16S rRNA m7G methyltransferase</shortName>
    </alternativeName>
</protein>
<reference evidence="7 8" key="1">
    <citation type="submission" date="2018-12" db="EMBL/GenBank/DDBJ databases">
        <title>Dyella dinghuensis sp. nov. DHOA06 and Dyella choica sp. nov. 4M-K27, isolated from forest soil.</title>
        <authorList>
            <person name="Qiu L.-H."/>
            <person name="Gao Z.-H."/>
        </authorList>
    </citation>
    <scope>NUCLEOTIDE SEQUENCE [LARGE SCALE GENOMIC DNA]</scope>
    <source>
        <strain evidence="7 8">4M-K27</strain>
    </source>
</reference>
<gene>
    <name evidence="6 7" type="primary">rsmG</name>
    <name evidence="7" type="ORF">EKH80_11690</name>
</gene>
<dbReference type="PIRSF" id="PIRSF003078">
    <property type="entry name" value="GidB"/>
    <property type="match status" value="1"/>
</dbReference>
<dbReference type="Proteomes" id="UP000274358">
    <property type="component" value="Unassembled WGS sequence"/>
</dbReference>
<feature type="binding site" evidence="6">
    <location>
        <position position="143"/>
    </location>
    <ligand>
        <name>S-adenosyl-L-methionine</name>
        <dbReference type="ChEBI" id="CHEBI:59789"/>
    </ligand>
</feature>
<dbReference type="EC" id="2.1.1.170" evidence="6"/>
<dbReference type="InterPro" id="IPR003682">
    <property type="entry name" value="rRNA_ssu_MeTfrase_G"/>
</dbReference>
<keyword evidence="5 6" id="KW-0949">S-adenosyl-L-methionine</keyword>
<comment type="caution">
    <text evidence="7">The sequence shown here is derived from an EMBL/GenBank/DDBJ whole genome shotgun (WGS) entry which is preliminary data.</text>
</comment>
<dbReference type="Gene3D" id="3.40.50.150">
    <property type="entry name" value="Vaccinia Virus protein VP39"/>
    <property type="match status" value="1"/>
</dbReference>
<dbReference type="Pfam" id="PF02527">
    <property type="entry name" value="GidB"/>
    <property type="match status" value="1"/>
</dbReference>
<evidence type="ECO:0000256" key="4">
    <source>
        <dbReference type="ARBA" id="ARBA00022679"/>
    </source>
</evidence>
<comment type="function">
    <text evidence="6">Specifically methylates the N7 position of guanine in position 527 of 16S rRNA.</text>
</comment>
<evidence type="ECO:0000256" key="5">
    <source>
        <dbReference type="ARBA" id="ARBA00022691"/>
    </source>
</evidence>
<sequence>MTDRSALQIQLEQGIAALGLALPADAVPRLLDYLALLERWNAAYNLTAIRNPAEMVTRHLLDSLAILPHVRGETLADLGTGPGLPGIPLAIAAPGRQLLLVDSNGKKVRFLREAIRALKLEGVRALQSRVEEVEGRFDCITARAFASLADMLAWGGHLLAPGGVWLAMKGKTPDEELAGIPPAFALRGVHALTVPGLGAAERHLVVLERAKA</sequence>
<proteinExistence type="inferred from homology"/>
<evidence type="ECO:0000313" key="8">
    <source>
        <dbReference type="Proteomes" id="UP000274358"/>
    </source>
</evidence>
<keyword evidence="8" id="KW-1185">Reference proteome</keyword>
<dbReference type="GO" id="GO:0005829">
    <property type="term" value="C:cytosol"/>
    <property type="evidence" value="ECO:0007669"/>
    <property type="project" value="TreeGrafter"/>
</dbReference>
<dbReference type="HAMAP" id="MF_00074">
    <property type="entry name" value="16SrRNA_methyltr_G"/>
    <property type="match status" value="1"/>
</dbReference>
<dbReference type="SUPFAM" id="SSF53335">
    <property type="entry name" value="S-adenosyl-L-methionine-dependent methyltransferases"/>
    <property type="match status" value="1"/>
</dbReference>
<comment type="caution">
    <text evidence="6">Lacks conserved residue(s) required for the propagation of feature annotation.</text>
</comment>
<keyword evidence="1 6" id="KW-0963">Cytoplasm</keyword>
<comment type="catalytic activity">
    <reaction evidence="6">
        <text>guanosine(527) in 16S rRNA + S-adenosyl-L-methionine = N(7)-methylguanosine(527) in 16S rRNA + S-adenosyl-L-homocysteine</text>
        <dbReference type="Rhea" id="RHEA:42732"/>
        <dbReference type="Rhea" id="RHEA-COMP:10209"/>
        <dbReference type="Rhea" id="RHEA-COMP:10210"/>
        <dbReference type="ChEBI" id="CHEBI:57856"/>
        <dbReference type="ChEBI" id="CHEBI:59789"/>
        <dbReference type="ChEBI" id="CHEBI:74269"/>
        <dbReference type="ChEBI" id="CHEBI:74480"/>
        <dbReference type="EC" id="2.1.1.170"/>
    </reaction>
</comment>
<feature type="binding site" evidence="6">
    <location>
        <position position="79"/>
    </location>
    <ligand>
        <name>S-adenosyl-L-methionine</name>
        <dbReference type="ChEBI" id="CHEBI:59789"/>
    </ligand>
</feature>
<feature type="binding site" evidence="6">
    <location>
        <position position="84"/>
    </location>
    <ligand>
        <name>S-adenosyl-L-methionine</name>
        <dbReference type="ChEBI" id="CHEBI:59789"/>
    </ligand>
</feature>
<comment type="subcellular location">
    <subcellularLocation>
        <location evidence="6">Cytoplasm</location>
    </subcellularLocation>
</comment>
<feature type="binding site" evidence="6">
    <location>
        <begin position="130"/>
        <end position="131"/>
    </location>
    <ligand>
        <name>S-adenosyl-L-methionine</name>
        <dbReference type="ChEBI" id="CHEBI:59789"/>
    </ligand>
</feature>